<evidence type="ECO:0000313" key="1">
    <source>
        <dbReference type="EMBL" id="KAJ8687806.1"/>
    </source>
</evidence>
<keyword evidence="2" id="KW-1185">Reference proteome</keyword>
<evidence type="ECO:0000313" key="2">
    <source>
        <dbReference type="Proteomes" id="UP001239111"/>
    </source>
</evidence>
<accession>A0ACC2PYF1</accession>
<reference evidence="1" key="1">
    <citation type="submission" date="2023-04" db="EMBL/GenBank/DDBJ databases">
        <title>A chromosome-level genome assembly of the parasitoid wasp Eretmocerus hayati.</title>
        <authorList>
            <person name="Zhong Y."/>
            <person name="Liu S."/>
            <person name="Liu Y."/>
        </authorList>
    </citation>
    <scope>NUCLEOTIDE SEQUENCE</scope>
    <source>
        <strain evidence="1">ZJU_SS_LIU_2023</strain>
    </source>
</reference>
<proteinExistence type="predicted"/>
<organism evidence="1 2">
    <name type="scientific">Eretmocerus hayati</name>
    <dbReference type="NCBI Taxonomy" id="131215"/>
    <lineage>
        <taxon>Eukaryota</taxon>
        <taxon>Metazoa</taxon>
        <taxon>Ecdysozoa</taxon>
        <taxon>Arthropoda</taxon>
        <taxon>Hexapoda</taxon>
        <taxon>Insecta</taxon>
        <taxon>Pterygota</taxon>
        <taxon>Neoptera</taxon>
        <taxon>Endopterygota</taxon>
        <taxon>Hymenoptera</taxon>
        <taxon>Apocrita</taxon>
        <taxon>Proctotrupomorpha</taxon>
        <taxon>Chalcidoidea</taxon>
        <taxon>Aphelinidae</taxon>
        <taxon>Aphelininae</taxon>
        <taxon>Eretmocerus</taxon>
    </lineage>
</organism>
<comment type="caution">
    <text evidence="1">The sequence shown here is derived from an EMBL/GenBank/DDBJ whole genome shotgun (WGS) entry which is preliminary data.</text>
</comment>
<protein>
    <submittedName>
        <fullName evidence="1">Uncharacterized protein</fullName>
    </submittedName>
</protein>
<name>A0ACC2PYF1_9HYME</name>
<gene>
    <name evidence="1" type="ORF">QAD02_023600</name>
</gene>
<dbReference type="Proteomes" id="UP001239111">
    <property type="component" value="Chromosome 1"/>
</dbReference>
<sequence length="260" mass="28257">MSPALVILFLGVITGALGIRNGDLAKIEDHPYVVILELNNAIIKLCTGVIVSDRYIITKEVCAHVADSNGGLVRAGSNLRGHGGSEHSIDKAIYPPGYPEVRRIALLRVNEPFQFDRSRQPIELFESNEIIQAGTKGIVAGLGEDETGEARRLHTVSFVTTTQEFCETTFKDSGFYEPGVMCAQNNQNKAKDVCSGDSGAPFVVGGRLAGIVMLTWYKCEGKEPALLSNVTDFSDWIYEQVGHPPKPVKVGDEPSVILIR</sequence>
<dbReference type="EMBL" id="CM056741">
    <property type="protein sequence ID" value="KAJ8687806.1"/>
    <property type="molecule type" value="Genomic_DNA"/>
</dbReference>